<sequence>MSGLRWSADLVRRETAGKKNALPTQRIFIVASRLAGNVY</sequence>
<proteinExistence type="predicted"/>
<dbReference type="Proteomes" id="UP000019146">
    <property type="component" value="Chromosome 1"/>
</dbReference>
<dbReference type="KEGG" id="bcai:K788_0006600"/>
<accession>A0A0P0R8Z8</accession>
<dbReference type="AlphaFoldDB" id="A0A0P0R8Z8"/>
<name>A0A0P0R8Z8_9BURK</name>
<protein>
    <submittedName>
        <fullName evidence="1">Uncharacterized protein</fullName>
    </submittedName>
</protein>
<evidence type="ECO:0000313" key="1">
    <source>
        <dbReference type="EMBL" id="ALL64531.1"/>
    </source>
</evidence>
<gene>
    <name evidence="1" type="ORF">K788_0006600</name>
</gene>
<dbReference type="EMBL" id="CP012746">
    <property type="protein sequence ID" value="ALL64531.1"/>
    <property type="molecule type" value="Genomic_DNA"/>
</dbReference>
<reference evidence="1 2" key="1">
    <citation type="journal article" date="2014" name="Genome Announc.">
        <title>Draft Genome Sequence of the Haloacid-Degrading Burkholderia caribensis Strain MBA4.</title>
        <authorList>
            <person name="Pan Y."/>
            <person name="Kong K.F."/>
            <person name="Tsang J.S."/>
        </authorList>
    </citation>
    <scope>NUCLEOTIDE SEQUENCE [LARGE SCALE GENOMIC DNA]</scope>
    <source>
        <strain evidence="1 2">MBA4</strain>
    </source>
</reference>
<evidence type="ECO:0000313" key="2">
    <source>
        <dbReference type="Proteomes" id="UP000019146"/>
    </source>
</evidence>
<organism evidence="1 2">
    <name type="scientific">Paraburkholderia caribensis MBA4</name>
    <dbReference type="NCBI Taxonomy" id="1323664"/>
    <lineage>
        <taxon>Bacteria</taxon>
        <taxon>Pseudomonadati</taxon>
        <taxon>Pseudomonadota</taxon>
        <taxon>Betaproteobacteria</taxon>
        <taxon>Burkholderiales</taxon>
        <taxon>Burkholderiaceae</taxon>
        <taxon>Paraburkholderia</taxon>
    </lineage>
</organism>